<protein>
    <submittedName>
        <fullName evidence="1">Uncharacterized protein</fullName>
    </submittedName>
</protein>
<dbReference type="Proteomes" id="UP000282084">
    <property type="component" value="Unassembled WGS sequence"/>
</dbReference>
<accession>A0A495VVJ9</accession>
<dbReference type="OrthoDB" id="5189274at2"/>
<organism evidence="1 2">
    <name type="scientific">Saccharothrix australiensis</name>
    <dbReference type="NCBI Taxonomy" id="2072"/>
    <lineage>
        <taxon>Bacteria</taxon>
        <taxon>Bacillati</taxon>
        <taxon>Actinomycetota</taxon>
        <taxon>Actinomycetes</taxon>
        <taxon>Pseudonocardiales</taxon>
        <taxon>Pseudonocardiaceae</taxon>
        <taxon>Saccharothrix</taxon>
    </lineage>
</organism>
<sequence length="100" mass="10978">MPTIPITANYRRHGDDWAVTVRTVDRSLATTAPGLIAARLQADQLVDEISEGHADRTVVHLLDGDAVAFSRIYLRTRHGLAVPDTRKAEPSTPHDQAIEV</sequence>
<reference evidence="1 2" key="1">
    <citation type="submission" date="2018-10" db="EMBL/GenBank/DDBJ databases">
        <title>Sequencing the genomes of 1000 actinobacteria strains.</title>
        <authorList>
            <person name="Klenk H.-P."/>
        </authorList>
    </citation>
    <scope>NUCLEOTIDE SEQUENCE [LARGE SCALE GENOMIC DNA]</scope>
    <source>
        <strain evidence="1 2">DSM 43800</strain>
    </source>
</reference>
<keyword evidence="2" id="KW-1185">Reference proteome</keyword>
<comment type="caution">
    <text evidence="1">The sequence shown here is derived from an EMBL/GenBank/DDBJ whole genome shotgun (WGS) entry which is preliminary data.</text>
</comment>
<evidence type="ECO:0000313" key="2">
    <source>
        <dbReference type="Proteomes" id="UP000282084"/>
    </source>
</evidence>
<name>A0A495VVJ9_9PSEU</name>
<dbReference type="AlphaFoldDB" id="A0A495VVJ9"/>
<dbReference type="EMBL" id="RBXO01000001">
    <property type="protein sequence ID" value="RKT52920.1"/>
    <property type="molecule type" value="Genomic_DNA"/>
</dbReference>
<dbReference type="RefSeq" id="WP_121002840.1">
    <property type="nucleotide sequence ID" value="NZ_RBXO01000001.1"/>
</dbReference>
<evidence type="ECO:0000313" key="1">
    <source>
        <dbReference type="EMBL" id="RKT52920.1"/>
    </source>
</evidence>
<proteinExistence type="predicted"/>
<gene>
    <name evidence="1" type="ORF">C8E97_1461</name>
</gene>